<reference evidence="1" key="1">
    <citation type="submission" date="2013-11" db="EMBL/GenBank/DDBJ databases">
        <title>The Genome Sequence of Phytophthora parasitica CJ02B3.</title>
        <authorList>
            <consortium name="The Broad Institute Genomics Platform"/>
            <person name="Russ C."/>
            <person name="Tyler B."/>
            <person name="Panabieres F."/>
            <person name="Shan W."/>
            <person name="Tripathy S."/>
            <person name="Grunwald N."/>
            <person name="Machado M."/>
            <person name="Johnson C.S."/>
            <person name="Arredondo F."/>
            <person name="Hong C."/>
            <person name="Coffey M."/>
            <person name="Young S.K."/>
            <person name="Zeng Q."/>
            <person name="Gargeya S."/>
            <person name="Fitzgerald M."/>
            <person name="Abouelleil A."/>
            <person name="Alvarado L."/>
            <person name="Chapman S.B."/>
            <person name="Gainer-Dewar J."/>
            <person name="Goldberg J."/>
            <person name="Griggs A."/>
            <person name="Gujja S."/>
            <person name="Hansen M."/>
            <person name="Howarth C."/>
            <person name="Imamovic A."/>
            <person name="Ireland A."/>
            <person name="Larimer J."/>
            <person name="McCowan C."/>
            <person name="Murphy C."/>
            <person name="Pearson M."/>
            <person name="Poon T.W."/>
            <person name="Priest M."/>
            <person name="Roberts A."/>
            <person name="Saif S."/>
            <person name="Shea T."/>
            <person name="Sykes S."/>
            <person name="Wortman J."/>
            <person name="Nusbaum C."/>
            <person name="Birren B."/>
        </authorList>
    </citation>
    <scope>NUCLEOTIDE SEQUENCE [LARGE SCALE GENOMIC DNA]</scope>
    <source>
        <strain evidence="1">CJ02B3</strain>
    </source>
</reference>
<protein>
    <submittedName>
        <fullName evidence="2">Uncharacterized protein</fullName>
    </submittedName>
</protein>
<name>W2IRP8_PHYNI</name>
<organism evidence="2">
    <name type="scientific">Phytophthora nicotianae</name>
    <name type="common">Potato buckeye rot agent</name>
    <name type="synonym">Phytophthora parasitica</name>
    <dbReference type="NCBI Taxonomy" id="4792"/>
    <lineage>
        <taxon>Eukaryota</taxon>
        <taxon>Sar</taxon>
        <taxon>Stramenopiles</taxon>
        <taxon>Oomycota</taxon>
        <taxon>Peronosporomycetes</taxon>
        <taxon>Peronosporales</taxon>
        <taxon>Peronosporaceae</taxon>
        <taxon>Phytophthora</taxon>
    </lineage>
</organism>
<evidence type="ECO:0000313" key="2">
    <source>
        <dbReference type="EMBL" id="ETL36810.1"/>
    </source>
</evidence>
<sequence length="117" mass="13508">MEYRWWRGPPHGHRKAKVSSCTLLCFVVRSHRKDGHDRVACFRSWSCAAAAVSVVVSDASSFEPVQQWCFIANVALLVSLCLVQNYYTESFNVVFEIHDSSSYEHFQRHGSTFWAYK</sequence>
<evidence type="ECO:0000313" key="1">
    <source>
        <dbReference type="EMBL" id="ETK83405.1"/>
    </source>
</evidence>
<reference evidence="2" key="2">
    <citation type="submission" date="2013-11" db="EMBL/GenBank/DDBJ databases">
        <title>The Genome Sequence of Phytophthora parasitica CJ05E6.</title>
        <authorList>
            <consortium name="The Broad Institute Genomics Platform"/>
            <person name="Russ C."/>
            <person name="Tyler B."/>
            <person name="Panabieres F."/>
            <person name="Shan W."/>
            <person name="Tripathy S."/>
            <person name="Grunwald N."/>
            <person name="Machado M."/>
            <person name="Johnson C.S."/>
            <person name="Arredondo F."/>
            <person name="Hong C."/>
            <person name="Coffey M."/>
            <person name="Young S.K."/>
            <person name="Zeng Q."/>
            <person name="Gargeya S."/>
            <person name="Fitzgerald M."/>
            <person name="Abouelleil A."/>
            <person name="Alvarado L."/>
            <person name="Chapman S.B."/>
            <person name="Gainer-Dewar J."/>
            <person name="Goldberg J."/>
            <person name="Griggs A."/>
            <person name="Gujja S."/>
            <person name="Hansen M."/>
            <person name="Howarth C."/>
            <person name="Imamovic A."/>
            <person name="Ireland A."/>
            <person name="Larimer J."/>
            <person name="McCowan C."/>
            <person name="Murphy C."/>
            <person name="Pearson M."/>
            <person name="Poon T.W."/>
            <person name="Priest M."/>
            <person name="Roberts A."/>
            <person name="Saif S."/>
            <person name="Shea T."/>
            <person name="Sykes S."/>
            <person name="Wortman J."/>
            <person name="Nusbaum C."/>
            <person name="Birren B."/>
        </authorList>
    </citation>
    <scope>NUCLEOTIDE SEQUENCE [LARGE SCALE GENOMIC DNA]</scope>
    <source>
        <strain evidence="2">CJ05E6</strain>
    </source>
</reference>
<dbReference type="Proteomes" id="UP000053864">
    <property type="component" value="Unassembled WGS sequence"/>
</dbReference>
<proteinExistence type="predicted"/>
<dbReference type="EMBL" id="KI687013">
    <property type="protein sequence ID" value="ETK83405.1"/>
    <property type="molecule type" value="Genomic_DNA"/>
</dbReference>
<accession>W2IRP8</accession>
<dbReference type="AlphaFoldDB" id="W2IRP8"/>
<gene>
    <name evidence="1" type="ORF">L915_11378</name>
    <name evidence="2" type="ORF">L916_11283</name>
</gene>
<dbReference type="EMBL" id="KI673690">
    <property type="protein sequence ID" value="ETL36810.1"/>
    <property type="molecule type" value="Genomic_DNA"/>
</dbReference>
<dbReference type="VEuPathDB" id="FungiDB:PPTG_23283"/>
<dbReference type="Proteomes" id="UP000053236">
    <property type="component" value="Unassembled WGS sequence"/>
</dbReference>